<name>A0ABQ8LHJ3_LABRO</name>
<reference evidence="1 2" key="1">
    <citation type="submission" date="2022-01" db="EMBL/GenBank/DDBJ databases">
        <title>A high-quality chromosome-level genome assembly of rohu carp, Labeo rohita.</title>
        <authorList>
            <person name="Arick M.A. II"/>
            <person name="Hsu C.-Y."/>
            <person name="Magbanua Z."/>
            <person name="Pechanova O."/>
            <person name="Grover C."/>
            <person name="Miller E."/>
            <person name="Thrash A."/>
            <person name="Ezzel L."/>
            <person name="Alam S."/>
            <person name="Benzie J."/>
            <person name="Hamilton M."/>
            <person name="Karsi A."/>
            <person name="Lawrence M.L."/>
            <person name="Peterson D.G."/>
        </authorList>
    </citation>
    <scope>NUCLEOTIDE SEQUENCE [LARGE SCALE GENOMIC DNA]</scope>
    <source>
        <strain evidence="2">BAU-BD-2019</strain>
        <tissue evidence="1">Blood</tissue>
    </source>
</reference>
<evidence type="ECO:0000313" key="2">
    <source>
        <dbReference type="Proteomes" id="UP000830375"/>
    </source>
</evidence>
<dbReference type="Proteomes" id="UP000830375">
    <property type="component" value="Unassembled WGS sequence"/>
</dbReference>
<dbReference type="EMBL" id="JACTAM010000022">
    <property type="protein sequence ID" value="KAI2650139.1"/>
    <property type="molecule type" value="Genomic_DNA"/>
</dbReference>
<comment type="caution">
    <text evidence="1">The sequence shown here is derived from an EMBL/GenBank/DDBJ whole genome shotgun (WGS) entry which is preliminary data.</text>
</comment>
<sequence>MVFWVNPSSPSLISTVTRRPTSSTGLPRPSDSALVGRHPAIASGLHYSSCASSLCPTGFVGLLPPSSSASALCRSGSAADLRFSVSASGSTCSAAIGRPPGVVSPSSTMAPPSIGSAVGYHYGCGLGLAWLLLLRVSSVSSLRLIHPGPFCLLPGSSLRLIHPGLCLLSFSRESVLRQSLLLH</sequence>
<gene>
    <name evidence="1" type="ORF">H4Q32_000061</name>
</gene>
<protein>
    <submittedName>
        <fullName evidence="1">Epiplakin</fullName>
    </submittedName>
</protein>
<keyword evidence="2" id="KW-1185">Reference proteome</keyword>
<proteinExistence type="predicted"/>
<evidence type="ECO:0000313" key="1">
    <source>
        <dbReference type="EMBL" id="KAI2650139.1"/>
    </source>
</evidence>
<accession>A0ABQ8LHJ3</accession>
<organism evidence="1 2">
    <name type="scientific">Labeo rohita</name>
    <name type="common">Indian major carp</name>
    <name type="synonym">Cyprinus rohita</name>
    <dbReference type="NCBI Taxonomy" id="84645"/>
    <lineage>
        <taxon>Eukaryota</taxon>
        <taxon>Metazoa</taxon>
        <taxon>Chordata</taxon>
        <taxon>Craniata</taxon>
        <taxon>Vertebrata</taxon>
        <taxon>Euteleostomi</taxon>
        <taxon>Actinopterygii</taxon>
        <taxon>Neopterygii</taxon>
        <taxon>Teleostei</taxon>
        <taxon>Ostariophysi</taxon>
        <taxon>Cypriniformes</taxon>
        <taxon>Cyprinidae</taxon>
        <taxon>Labeoninae</taxon>
        <taxon>Labeonini</taxon>
        <taxon>Labeo</taxon>
    </lineage>
</organism>